<dbReference type="InterPro" id="IPR010998">
    <property type="entry name" value="Integrase_recombinase_N"/>
</dbReference>
<dbReference type="Gene3D" id="1.10.443.10">
    <property type="entry name" value="Intergrase catalytic core"/>
    <property type="match status" value="1"/>
</dbReference>
<dbReference type="RefSeq" id="WP_015237425.1">
    <property type="nucleotide sequence ID" value="NC_019793.1"/>
</dbReference>
<organism evidence="7 8">
    <name type="scientific">Deinococcus peraridilitoris (strain DSM 19664 / LMG 22246 / CIP 109416 / KR-200)</name>
    <dbReference type="NCBI Taxonomy" id="937777"/>
    <lineage>
        <taxon>Bacteria</taxon>
        <taxon>Thermotogati</taxon>
        <taxon>Deinococcota</taxon>
        <taxon>Deinococci</taxon>
        <taxon>Deinococcales</taxon>
        <taxon>Deinococcaceae</taxon>
        <taxon>Deinococcus</taxon>
    </lineage>
</organism>
<keyword evidence="8" id="KW-1185">Reference proteome</keyword>
<evidence type="ECO:0000313" key="8">
    <source>
        <dbReference type="Proteomes" id="UP000010467"/>
    </source>
</evidence>
<gene>
    <name evidence="7" type="ordered locus">Deipe_3703</name>
</gene>
<dbReference type="InterPro" id="IPR013762">
    <property type="entry name" value="Integrase-like_cat_sf"/>
</dbReference>
<dbReference type="STRING" id="937777.Deipe_3703"/>
<dbReference type="GO" id="GO:0015074">
    <property type="term" value="P:DNA integration"/>
    <property type="evidence" value="ECO:0007669"/>
    <property type="project" value="UniProtKB-KW"/>
</dbReference>
<dbReference type="PANTHER" id="PTHR30349">
    <property type="entry name" value="PHAGE INTEGRASE-RELATED"/>
    <property type="match status" value="1"/>
</dbReference>
<feature type="domain" description="Tyr recombinase" evidence="5">
    <location>
        <begin position="119"/>
        <end position="287"/>
    </location>
</feature>
<protein>
    <submittedName>
        <fullName evidence="7">Site-specific recombinase XerD</fullName>
    </submittedName>
</protein>
<dbReference type="InterPro" id="IPR002104">
    <property type="entry name" value="Integrase_catalytic"/>
</dbReference>
<dbReference type="InterPro" id="IPR044068">
    <property type="entry name" value="CB"/>
</dbReference>
<dbReference type="InterPro" id="IPR011010">
    <property type="entry name" value="DNA_brk_join_enz"/>
</dbReference>
<reference evidence="8" key="1">
    <citation type="submission" date="2012-03" db="EMBL/GenBank/DDBJ databases">
        <title>Complete sequence of chromosome of Deinococcus peraridilitoris DSM 19664.</title>
        <authorList>
            <person name="Lucas S."/>
            <person name="Copeland A."/>
            <person name="Lapidus A."/>
            <person name="Glavina del Rio T."/>
            <person name="Dalin E."/>
            <person name="Tice H."/>
            <person name="Bruce D."/>
            <person name="Goodwin L."/>
            <person name="Pitluck S."/>
            <person name="Peters L."/>
            <person name="Mikhailova N."/>
            <person name="Lu M."/>
            <person name="Kyrpides N."/>
            <person name="Mavromatis K."/>
            <person name="Ivanova N."/>
            <person name="Brettin T."/>
            <person name="Detter J.C."/>
            <person name="Han C."/>
            <person name="Larimer F."/>
            <person name="Land M."/>
            <person name="Hauser L."/>
            <person name="Markowitz V."/>
            <person name="Cheng J.-F."/>
            <person name="Hugenholtz P."/>
            <person name="Woyke T."/>
            <person name="Wu D."/>
            <person name="Pukall R."/>
            <person name="Steenblock K."/>
            <person name="Brambilla E."/>
            <person name="Klenk H.-P."/>
            <person name="Eisen J.A."/>
        </authorList>
    </citation>
    <scope>NUCLEOTIDE SEQUENCE [LARGE SCALE GENOMIC DNA]</scope>
    <source>
        <strain evidence="8">DSM 19664 / LMG 22246 / CIP 109416 / KR-200</strain>
    </source>
</reference>
<dbReference type="HOGENOM" id="CLU_027562_5_0_0"/>
<dbReference type="SUPFAM" id="SSF56349">
    <property type="entry name" value="DNA breaking-rejoining enzymes"/>
    <property type="match status" value="1"/>
</dbReference>
<dbReference type="GO" id="GO:0006310">
    <property type="term" value="P:DNA recombination"/>
    <property type="evidence" value="ECO:0007669"/>
    <property type="project" value="UniProtKB-KW"/>
</dbReference>
<dbReference type="Gene3D" id="1.10.150.130">
    <property type="match status" value="1"/>
</dbReference>
<accession>L0A6S7</accession>
<dbReference type="Pfam" id="PF02899">
    <property type="entry name" value="Phage_int_SAM_1"/>
    <property type="match status" value="1"/>
</dbReference>
<name>L0A6S7_DEIPD</name>
<evidence type="ECO:0000256" key="3">
    <source>
        <dbReference type="ARBA" id="ARBA00023172"/>
    </source>
</evidence>
<dbReference type="PATRIC" id="fig|937777.3.peg.3713"/>
<dbReference type="EMBL" id="CP003382">
    <property type="protein sequence ID" value="AFZ69129.1"/>
    <property type="molecule type" value="Genomic_DNA"/>
</dbReference>
<dbReference type="AlphaFoldDB" id="L0A6S7"/>
<sequence length="288" mass="32647">MSKRHAEVQRALEEFDVEVALRLVRGHARRGVVSDHTLEAYRTGLLQFFRYLQEQRLTVLGFDRLEAGLYRDTLRRRHKAATVIARLAPVRQLYRALQIEEIAPGDPFAEVVVAKPSDAPPRPYTPDEIRQMLTCPLTPTEETLLLLGANAGLRRDEMLKLTWGDVDLAGGRLRVFGKGKKERSVRISRSLRAALERLREATGKPATESRVLGLDTTHQLVYALEKIVARAHVQWRGVHSLRRAAGSRLHRETGSLQAAQKLLGHASIETTTRYTYHDETHDATVEDW</sequence>
<evidence type="ECO:0000256" key="1">
    <source>
        <dbReference type="ARBA" id="ARBA00022908"/>
    </source>
</evidence>
<evidence type="ECO:0000256" key="4">
    <source>
        <dbReference type="PROSITE-ProRule" id="PRU01248"/>
    </source>
</evidence>
<evidence type="ECO:0000259" key="5">
    <source>
        <dbReference type="PROSITE" id="PS51898"/>
    </source>
</evidence>
<dbReference type="PANTHER" id="PTHR30349:SF81">
    <property type="entry name" value="TYROSINE RECOMBINASE XERC"/>
    <property type="match status" value="1"/>
</dbReference>
<dbReference type="InterPro" id="IPR004107">
    <property type="entry name" value="Integrase_SAM-like_N"/>
</dbReference>
<dbReference type="GO" id="GO:0003677">
    <property type="term" value="F:DNA binding"/>
    <property type="evidence" value="ECO:0007669"/>
    <property type="project" value="UniProtKB-UniRule"/>
</dbReference>
<dbReference type="Proteomes" id="UP000010467">
    <property type="component" value="Chromosome"/>
</dbReference>
<dbReference type="eggNOG" id="COG4974">
    <property type="taxonomic scope" value="Bacteria"/>
</dbReference>
<evidence type="ECO:0000256" key="2">
    <source>
        <dbReference type="ARBA" id="ARBA00023125"/>
    </source>
</evidence>
<proteinExistence type="predicted"/>
<keyword evidence="3" id="KW-0233">DNA recombination</keyword>
<dbReference type="PROSITE" id="PS51900">
    <property type="entry name" value="CB"/>
    <property type="match status" value="1"/>
</dbReference>
<dbReference type="OrthoDB" id="58653at2"/>
<dbReference type="PROSITE" id="PS51898">
    <property type="entry name" value="TYR_RECOMBINASE"/>
    <property type="match status" value="1"/>
</dbReference>
<evidence type="ECO:0000259" key="6">
    <source>
        <dbReference type="PROSITE" id="PS51900"/>
    </source>
</evidence>
<feature type="domain" description="Core-binding (CB)" evidence="6">
    <location>
        <begin position="6"/>
        <end position="98"/>
    </location>
</feature>
<keyword evidence="1" id="KW-0229">DNA integration</keyword>
<dbReference type="InterPro" id="IPR050090">
    <property type="entry name" value="Tyrosine_recombinase_XerCD"/>
</dbReference>
<evidence type="ECO:0000313" key="7">
    <source>
        <dbReference type="EMBL" id="AFZ69129.1"/>
    </source>
</evidence>
<keyword evidence="2 4" id="KW-0238">DNA-binding</keyword>
<dbReference type="KEGG" id="dpd:Deipe_3703"/>
<dbReference type="Pfam" id="PF00589">
    <property type="entry name" value="Phage_integrase"/>
    <property type="match status" value="1"/>
</dbReference>